<feature type="chain" id="PRO_5012535814" description="DUF4148 domain-containing protein" evidence="1">
    <location>
        <begin position="22"/>
        <end position="118"/>
    </location>
</feature>
<reference evidence="2 3" key="1">
    <citation type="submission" date="2016-02" db="EMBL/GenBank/DDBJ databases">
        <authorList>
            <person name="Wen L."/>
            <person name="He K."/>
            <person name="Yang H."/>
        </authorList>
    </citation>
    <scope>NUCLEOTIDE SEQUENCE [LARGE SCALE GENOMIC DNA]</scope>
    <source>
        <strain evidence="2 3">TSA40</strain>
    </source>
</reference>
<name>A0A254TJ64_9BURK</name>
<dbReference type="Pfam" id="PF13663">
    <property type="entry name" value="DUF4148"/>
    <property type="match status" value="1"/>
</dbReference>
<evidence type="ECO:0000313" key="3">
    <source>
        <dbReference type="Proteomes" id="UP000197535"/>
    </source>
</evidence>
<dbReference type="EMBL" id="LSTO01000001">
    <property type="protein sequence ID" value="OWW22671.1"/>
    <property type="molecule type" value="Genomic_DNA"/>
</dbReference>
<dbReference type="OrthoDB" id="8720341at2"/>
<proteinExistence type="predicted"/>
<dbReference type="AlphaFoldDB" id="A0A254TJ64"/>
<evidence type="ECO:0000256" key="1">
    <source>
        <dbReference type="SAM" id="SignalP"/>
    </source>
</evidence>
<feature type="signal peptide" evidence="1">
    <location>
        <begin position="1"/>
        <end position="21"/>
    </location>
</feature>
<dbReference type="InterPro" id="IPR025421">
    <property type="entry name" value="DUF4148"/>
</dbReference>
<evidence type="ECO:0000313" key="2">
    <source>
        <dbReference type="EMBL" id="OWW22671.1"/>
    </source>
</evidence>
<evidence type="ECO:0008006" key="4">
    <source>
        <dbReference type="Google" id="ProtNLM"/>
    </source>
</evidence>
<keyword evidence="1" id="KW-0732">Signal</keyword>
<organism evidence="2 3">
    <name type="scientific">Noviherbaspirillum denitrificans</name>
    <dbReference type="NCBI Taxonomy" id="1968433"/>
    <lineage>
        <taxon>Bacteria</taxon>
        <taxon>Pseudomonadati</taxon>
        <taxon>Pseudomonadota</taxon>
        <taxon>Betaproteobacteria</taxon>
        <taxon>Burkholderiales</taxon>
        <taxon>Oxalobacteraceae</taxon>
        <taxon>Noviherbaspirillum</taxon>
    </lineage>
</organism>
<comment type="caution">
    <text evidence="2">The sequence shown here is derived from an EMBL/GenBank/DDBJ whole genome shotgun (WGS) entry which is preliminary data.</text>
</comment>
<keyword evidence="3" id="KW-1185">Reference proteome</keyword>
<dbReference type="RefSeq" id="WP_088709483.1">
    <property type="nucleotide sequence ID" value="NZ_LSTO01000001.1"/>
</dbReference>
<gene>
    <name evidence="2" type="ORF">AYR66_27390</name>
</gene>
<dbReference type="Proteomes" id="UP000197535">
    <property type="component" value="Unassembled WGS sequence"/>
</dbReference>
<accession>A0A254TJ64</accession>
<sequence length="118" mass="12622">MNAKNLIAAVSLLTAAGSVLADQTYPFVEHTNIASTKTRAEVVAETKPAVNTEFVEHKNIASTKTRAEVRHELAYQPVGGSEFVEHVNIASTRTREEVRNEAIQAAKGGQAKDTSSGS</sequence>
<protein>
    <recommendedName>
        <fullName evidence="4">DUF4148 domain-containing protein</fullName>
    </recommendedName>
</protein>